<proteinExistence type="predicted"/>
<accession>A0A6G6WAI3</accession>
<feature type="transmembrane region" description="Helical" evidence="7">
    <location>
        <begin position="320"/>
        <end position="339"/>
    </location>
</feature>
<evidence type="ECO:0000256" key="3">
    <source>
        <dbReference type="ARBA" id="ARBA00022475"/>
    </source>
</evidence>
<reference evidence="9 10" key="1">
    <citation type="submission" date="2020-02" db="EMBL/GenBank/DDBJ databases">
        <title>Full genome sequence of Nocardioides sp. R-3366.</title>
        <authorList>
            <person name="Im W.-T."/>
        </authorList>
    </citation>
    <scope>NUCLEOTIDE SEQUENCE [LARGE SCALE GENOMIC DNA]</scope>
    <source>
        <strain evidence="9 10">R-3366</strain>
    </source>
</reference>
<feature type="transmembrane region" description="Helical" evidence="7">
    <location>
        <begin position="392"/>
        <end position="412"/>
    </location>
</feature>
<dbReference type="PANTHER" id="PTHR42718:SF46">
    <property type="entry name" value="BLR6921 PROTEIN"/>
    <property type="match status" value="1"/>
</dbReference>
<protein>
    <submittedName>
        <fullName evidence="9">MFS transporter</fullName>
    </submittedName>
</protein>
<name>A0A6G6WAI3_9ACTN</name>
<keyword evidence="4 7" id="KW-0812">Transmembrane</keyword>
<dbReference type="RefSeq" id="WP_165229338.1">
    <property type="nucleotide sequence ID" value="NZ_CP049257.1"/>
</dbReference>
<organism evidence="9 10">
    <name type="scientific">Nocardioides anomalus</name>
    <dbReference type="NCBI Taxonomy" id="2712223"/>
    <lineage>
        <taxon>Bacteria</taxon>
        <taxon>Bacillati</taxon>
        <taxon>Actinomycetota</taxon>
        <taxon>Actinomycetes</taxon>
        <taxon>Propionibacteriales</taxon>
        <taxon>Nocardioidaceae</taxon>
        <taxon>Nocardioides</taxon>
    </lineage>
</organism>
<feature type="transmembrane region" description="Helical" evidence="7">
    <location>
        <begin position="288"/>
        <end position="308"/>
    </location>
</feature>
<feature type="transmembrane region" description="Helical" evidence="7">
    <location>
        <begin position="151"/>
        <end position="173"/>
    </location>
</feature>
<feature type="transmembrane region" description="Helical" evidence="7">
    <location>
        <begin position="351"/>
        <end position="372"/>
    </location>
</feature>
<dbReference type="InterPro" id="IPR004638">
    <property type="entry name" value="EmrB-like"/>
</dbReference>
<dbReference type="InterPro" id="IPR020846">
    <property type="entry name" value="MFS_dom"/>
</dbReference>
<evidence type="ECO:0000256" key="2">
    <source>
        <dbReference type="ARBA" id="ARBA00022448"/>
    </source>
</evidence>
<keyword evidence="10" id="KW-1185">Reference proteome</keyword>
<dbReference type="Gene3D" id="1.20.1250.20">
    <property type="entry name" value="MFS general substrate transporter like domains"/>
    <property type="match status" value="1"/>
</dbReference>
<feature type="transmembrane region" description="Helical" evidence="7">
    <location>
        <begin position="217"/>
        <end position="237"/>
    </location>
</feature>
<dbReference type="Pfam" id="PF07690">
    <property type="entry name" value="MFS_1"/>
    <property type="match status" value="1"/>
</dbReference>
<feature type="transmembrane region" description="Helical" evidence="7">
    <location>
        <begin position="121"/>
        <end position="139"/>
    </location>
</feature>
<evidence type="ECO:0000256" key="7">
    <source>
        <dbReference type="SAM" id="Phobius"/>
    </source>
</evidence>
<evidence type="ECO:0000256" key="6">
    <source>
        <dbReference type="ARBA" id="ARBA00023136"/>
    </source>
</evidence>
<dbReference type="GO" id="GO:0005886">
    <property type="term" value="C:plasma membrane"/>
    <property type="evidence" value="ECO:0007669"/>
    <property type="project" value="UniProtKB-SubCell"/>
</dbReference>
<dbReference type="AlphaFoldDB" id="A0A6G6WAI3"/>
<keyword evidence="6 7" id="KW-0472">Membrane</keyword>
<dbReference type="EMBL" id="CP049257">
    <property type="protein sequence ID" value="QIG42226.1"/>
    <property type="molecule type" value="Genomic_DNA"/>
</dbReference>
<feature type="domain" description="Major facilitator superfamily (MFS) profile" evidence="8">
    <location>
        <begin position="25"/>
        <end position="516"/>
    </location>
</feature>
<evidence type="ECO:0000313" key="9">
    <source>
        <dbReference type="EMBL" id="QIG42226.1"/>
    </source>
</evidence>
<sequence length="531" mass="54946">MTDTTVPDRDEVEANSGKELHLGWALVLISVAQLMVVLDGTIVNIALPYIQSDLDISSANLTWVVTGYALAFGSLLLLGGRLGDLYGRRRIFMAGLAIFAVASGLGGLANSEGMLLAARGLQGLGAALASPAALALITTTFPAGPARNRAFAVYAAMSGAGAAVGLLLGGWLTGLDGVFGLDIEGWRLTLLINLPIGLAAAALAPRFLRESETQDHALDLPGAVLGTLGLLGLVYGFSRAGSDGWTDTWTLASLIAGAVVLVAFVLVERRTADPLLPFRVFLNRTRGASYAAMFLAPAAMFAMFYFLSQYIQNVMGYSPIKAGVAFLPFCAGIVVAAGLSSNLVNRFDARYIAGVGTLMAAAGLFGFSRLPYDTDFPVSDVTGSYVTDLLPFILLMSLGMGATFVPLTLTAVHHLRADDSGIGSGVLNTMQQVGGALGLAILGSAATQIVSDRTAELSKAAAQAGGAAPSEAQQSALQQVLGAQIFTEGATNAFLVGSLMMLLASVVVWTFLNVKHEELATDGPEGAHVGV</sequence>
<feature type="transmembrane region" description="Helical" evidence="7">
    <location>
        <begin position="185"/>
        <end position="205"/>
    </location>
</feature>
<feature type="transmembrane region" description="Helical" evidence="7">
    <location>
        <begin position="91"/>
        <end position="109"/>
    </location>
</feature>
<dbReference type="NCBIfam" id="TIGR00711">
    <property type="entry name" value="efflux_EmrB"/>
    <property type="match status" value="1"/>
</dbReference>
<evidence type="ECO:0000256" key="1">
    <source>
        <dbReference type="ARBA" id="ARBA00004651"/>
    </source>
</evidence>
<dbReference type="GO" id="GO:0022857">
    <property type="term" value="F:transmembrane transporter activity"/>
    <property type="evidence" value="ECO:0007669"/>
    <property type="project" value="InterPro"/>
</dbReference>
<feature type="transmembrane region" description="Helical" evidence="7">
    <location>
        <begin position="249"/>
        <end position="267"/>
    </location>
</feature>
<evidence type="ECO:0000313" key="10">
    <source>
        <dbReference type="Proteomes" id="UP000502996"/>
    </source>
</evidence>
<gene>
    <name evidence="9" type="ORF">G5V58_05110</name>
</gene>
<keyword evidence="5 7" id="KW-1133">Transmembrane helix</keyword>
<dbReference type="PROSITE" id="PS50850">
    <property type="entry name" value="MFS"/>
    <property type="match status" value="1"/>
</dbReference>
<dbReference type="CDD" id="cd17321">
    <property type="entry name" value="MFS_MMR_MDR_like"/>
    <property type="match status" value="1"/>
</dbReference>
<feature type="transmembrane region" description="Helical" evidence="7">
    <location>
        <begin position="61"/>
        <end position="79"/>
    </location>
</feature>
<evidence type="ECO:0000256" key="4">
    <source>
        <dbReference type="ARBA" id="ARBA00022692"/>
    </source>
</evidence>
<dbReference type="InterPro" id="IPR036259">
    <property type="entry name" value="MFS_trans_sf"/>
</dbReference>
<dbReference type="InterPro" id="IPR011701">
    <property type="entry name" value="MFS"/>
</dbReference>
<feature type="transmembrane region" description="Helical" evidence="7">
    <location>
        <begin position="493"/>
        <end position="512"/>
    </location>
</feature>
<comment type="subcellular location">
    <subcellularLocation>
        <location evidence="1">Cell membrane</location>
        <topology evidence="1">Multi-pass membrane protein</topology>
    </subcellularLocation>
</comment>
<dbReference type="SUPFAM" id="SSF103473">
    <property type="entry name" value="MFS general substrate transporter"/>
    <property type="match status" value="1"/>
</dbReference>
<keyword evidence="2" id="KW-0813">Transport</keyword>
<dbReference type="PANTHER" id="PTHR42718">
    <property type="entry name" value="MAJOR FACILITATOR SUPERFAMILY MULTIDRUG TRANSPORTER MFSC"/>
    <property type="match status" value="1"/>
</dbReference>
<dbReference type="KEGG" id="nano:G5V58_05110"/>
<dbReference type="Gene3D" id="1.20.1720.10">
    <property type="entry name" value="Multidrug resistance protein D"/>
    <property type="match status" value="1"/>
</dbReference>
<evidence type="ECO:0000256" key="5">
    <source>
        <dbReference type="ARBA" id="ARBA00022989"/>
    </source>
</evidence>
<feature type="transmembrane region" description="Helical" evidence="7">
    <location>
        <begin position="24"/>
        <end position="49"/>
    </location>
</feature>
<dbReference type="Proteomes" id="UP000502996">
    <property type="component" value="Chromosome"/>
</dbReference>
<evidence type="ECO:0000259" key="8">
    <source>
        <dbReference type="PROSITE" id="PS50850"/>
    </source>
</evidence>
<keyword evidence="3" id="KW-1003">Cell membrane</keyword>